<feature type="transmembrane region" description="Helical" evidence="1">
    <location>
        <begin position="7"/>
        <end position="27"/>
    </location>
</feature>
<dbReference type="Pfam" id="PF11196">
    <property type="entry name" value="DUF2834"/>
    <property type="match status" value="1"/>
</dbReference>
<evidence type="ECO:0000256" key="1">
    <source>
        <dbReference type="SAM" id="Phobius"/>
    </source>
</evidence>
<gene>
    <name evidence="2" type="ORF">BWK62_02270</name>
</gene>
<organism evidence="2 3">
    <name type="scientific">Flavobacterium columnare</name>
    <dbReference type="NCBI Taxonomy" id="996"/>
    <lineage>
        <taxon>Bacteria</taxon>
        <taxon>Pseudomonadati</taxon>
        <taxon>Bacteroidota</taxon>
        <taxon>Flavobacteriia</taxon>
        <taxon>Flavobacteriales</taxon>
        <taxon>Flavobacteriaceae</taxon>
        <taxon>Flavobacterium</taxon>
    </lineage>
</organism>
<dbReference type="AlphaFoldDB" id="A0A246GDG4"/>
<accession>A0A246GDG4</accession>
<evidence type="ECO:0000313" key="2">
    <source>
        <dbReference type="EMBL" id="OWP79347.1"/>
    </source>
</evidence>
<feature type="transmembrane region" description="Helical" evidence="1">
    <location>
        <begin position="78"/>
        <end position="99"/>
    </location>
</feature>
<keyword evidence="1" id="KW-0472">Membrane</keyword>
<sequence>MKRKHIYLLLSILGICYTWFFNIQYFQTAVDPSLLNFFRDAKCSLPAQSLEADLKVVVLTFFAFYIPDAIRLKIKYWWTLIPLTFLIAVAFTFPFYLFLRELALEKENN</sequence>
<protein>
    <recommendedName>
        <fullName evidence="4">DUF2834 domain-containing protein</fullName>
    </recommendedName>
</protein>
<keyword evidence="1" id="KW-0812">Transmembrane</keyword>
<reference evidence="2 3" key="1">
    <citation type="journal article" date="2017" name="Infect. Genet. Evol.">
        <title>Comparative genome analysis of fish pathogen Flavobacterium columnare reveals extensive sequence diversity within the species.</title>
        <authorList>
            <person name="Kayansamruaj P."/>
            <person name="Dong H.T."/>
            <person name="Hirono I."/>
            <person name="Kondo H."/>
            <person name="Senapin S."/>
            <person name="Rodkhum C."/>
        </authorList>
    </citation>
    <scope>NUCLEOTIDE SEQUENCE [LARGE SCALE GENOMIC DNA]</scope>
    <source>
        <strain evidence="2 3">1214</strain>
    </source>
</reference>
<comment type="caution">
    <text evidence="2">The sequence shown here is derived from an EMBL/GenBank/DDBJ whole genome shotgun (WGS) entry which is preliminary data.</text>
</comment>
<dbReference type="Proteomes" id="UP000198034">
    <property type="component" value="Unassembled WGS sequence"/>
</dbReference>
<keyword evidence="1" id="KW-1133">Transmembrane helix</keyword>
<dbReference type="OrthoDB" id="964916at2"/>
<dbReference type="InterPro" id="IPR021362">
    <property type="entry name" value="DUF2834"/>
</dbReference>
<dbReference type="EMBL" id="MTCY01000004">
    <property type="protein sequence ID" value="OWP79347.1"/>
    <property type="molecule type" value="Genomic_DNA"/>
</dbReference>
<evidence type="ECO:0008006" key="4">
    <source>
        <dbReference type="Google" id="ProtNLM"/>
    </source>
</evidence>
<name>A0A246GDG4_9FLAO</name>
<evidence type="ECO:0000313" key="3">
    <source>
        <dbReference type="Proteomes" id="UP000198034"/>
    </source>
</evidence>
<proteinExistence type="predicted"/>